<gene>
    <name evidence="3" type="ORF">HPB48_014311</name>
</gene>
<dbReference type="PANTHER" id="PTHR21538">
    <property type="entry name" value="ANILLIN/RHOTEKIN RTKN"/>
    <property type="match status" value="1"/>
</dbReference>
<proteinExistence type="predicted"/>
<dbReference type="SMART" id="SM00233">
    <property type="entry name" value="PH"/>
    <property type="match status" value="1"/>
</dbReference>
<organism evidence="3 4">
    <name type="scientific">Haemaphysalis longicornis</name>
    <name type="common">Bush tick</name>
    <dbReference type="NCBI Taxonomy" id="44386"/>
    <lineage>
        <taxon>Eukaryota</taxon>
        <taxon>Metazoa</taxon>
        <taxon>Ecdysozoa</taxon>
        <taxon>Arthropoda</taxon>
        <taxon>Chelicerata</taxon>
        <taxon>Arachnida</taxon>
        <taxon>Acari</taxon>
        <taxon>Parasitiformes</taxon>
        <taxon>Ixodida</taxon>
        <taxon>Ixodoidea</taxon>
        <taxon>Ixodidae</taxon>
        <taxon>Haemaphysalinae</taxon>
        <taxon>Haemaphysalis</taxon>
    </lineage>
</organism>
<dbReference type="EMBL" id="JABSTR010000001">
    <property type="protein sequence ID" value="KAH9362907.1"/>
    <property type="molecule type" value="Genomic_DNA"/>
</dbReference>
<sequence>MTDGRPLTVPAEPTGRRRADQRQTTGSMEAKTVVNECEFEAEHGAGDEVPPEEQGRSQLQRSRSSEDQKFFAVKKCPEEEALSCPPEKTQMPFPRLGALRVRELPAVDATIGVSIESGRQHHEGEAASQSLADEKGENNRDRKAGTSKPLLPIEVVEALQGTAYAHLQTMKQASKALDYCQASQKFSGSRPQIEAEKHLLIAIQARLAALNEIRRLRRGEESPSEGPLRSLVVNKITLPITAGSLELPSNSVHHFIILFQHNADVQASALVSSENLMRQKGGGSCLEFELDIQFAPVHENFEVAMDIFALTAAKRSASHGKKWVTKKAKAQVKSSRGKEGNSSRKPADPFPGEICSVHPSSFTRLGFLRLNTYTSSGGIIPVTRLPGCSCLEASATVKSRLLEYYELQHRGYLTFLEQKSGKSSPSAPRRWCLLADGALVFWNTSEEEESAFHAYREPSATRAPAFELVIARHQDCRRRDDASSGLLDAAAVTRHRLSADSEAKLHEWLSAINEMLERVRTQDACKGEGPN</sequence>
<dbReference type="InterPro" id="IPR051364">
    <property type="entry name" value="Cytokinesis/Rho-signaling"/>
</dbReference>
<dbReference type="SUPFAM" id="SSF50729">
    <property type="entry name" value="PH domain-like"/>
    <property type="match status" value="1"/>
</dbReference>
<protein>
    <recommendedName>
        <fullName evidence="2">PH domain-containing protein</fullName>
    </recommendedName>
</protein>
<dbReference type="PROSITE" id="PS50003">
    <property type="entry name" value="PH_DOMAIN"/>
    <property type="match status" value="1"/>
</dbReference>
<dbReference type="InterPro" id="IPR011993">
    <property type="entry name" value="PH-like_dom_sf"/>
</dbReference>
<dbReference type="PANTHER" id="PTHR21538:SF23">
    <property type="entry name" value="ANILLIN"/>
    <property type="match status" value="1"/>
</dbReference>
<dbReference type="OrthoDB" id="6431443at2759"/>
<dbReference type="AlphaFoldDB" id="A0A9J6FJ02"/>
<evidence type="ECO:0000313" key="4">
    <source>
        <dbReference type="Proteomes" id="UP000821853"/>
    </source>
</evidence>
<keyword evidence="4" id="KW-1185">Reference proteome</keyword>
<feature type="compositionally biased region" description="Basic and acidic residues" evidence="1">
    <location>
        <begin position="132"/>
        <end position="144"/>
    </location>
</feature>
<feature type="region of interest" description="Disordered" evidence="1">
    <location>
        <begin position="1"/>
        <end position="70"/>
    </location>
</feature>
<feature type="domain" description="PH" evidence="2">
    <location>
        <begin position="406"/>
        <end position="517"/>
    </location>
</feature>
<name>A0A9J6FJ02_HAELO</name>
<feature type="region of interest" description="Disordered" evidence="1">
    <location>
        <begin position="115"/>
        <end position="146"/>
    </location>
</feature>
<dbReference type="InterPro" id="IPR001849">
    <property type="entry name" value="PH_domain"/>
</dbReference>
<dbReference type="GO" id="GO:0031106">
    <property type="term" value="P:septin ring organization"/>
    <property type="evidence" value="ECO:0007669"/>
    <property type="project" value="TreeGrafter"/>
</dbReference>
<dbReference type="VEuPathDB" id="VectorBase:HLOH_055880"/>
<evidence type="ECO:0000313" key="3">
    <source>
        <dbReference type="EMBL" id="KAH9362907.1"/>
    </source>
</evidence>
<evidence type="ECO:0000259" key="2">
    <source>
        <dbReference type="PROSITE" id="PS50003"/>
    </source>
</evidence>
<dbReference type="Pfam" id="PF08174">
    <property type="entry name" value="Anillin"/>
    <property type="match status" value="1"/>
</dbReference>
<dbReference type="Gene3D" id="2.30.29.30">
    <property type="entry name" value="Pleckstrin-homology domain (PH domain)/Phosphotyrosine-binding domain (PTB)"/>
    <property type="match status" value="1"/>
</dbReference>
<dbReference type="GO" id="GO:0005826">
    <property type="term" value="C:actomyosin contractile ring"/>
    <property type="evidence" value="ECO:0007669"/>
    <property type="project" value="TreeGrafter"/>
</dbReference>
<dbReference type="OMA" id="KCTNDVV"/>
<comment type="caution">
    <text evidence="3">The sequence shown here is derived from an EMBL/GenBank/DDBJ whole genome shotgun (WGS) entry which is preliminary data.</text>
</comment>
<accession>A0A9J6FJ02</accession>
<feature type="region of interest" description="Disordered" evidence="1">
    <location>
        <begin position="328"/>
        <end position="350"/>
    </location>
</feature>
<reference evidence="3 4" key="1">
    <citation type="journal article" date="2020" name="Cell">
        <title>Large-Scale Comparative Analyses of Tick Genomes Elucidate Their Genetic Diversity and Vector Capacities.</title>
        <authorList>
            <consortium name="Tick Genome and Microbiome Consortium (TIGMIC)"/>
            <person name="Jia N."/>
            <person name="Wang J."/>
            <person name="Shi W."/>
            <person name="Du L."/>
            <person name="Sun Y."/>
            <person name="Zhan W."/>
            <person name="Jiang J.F."/>
            <person name="Wang Q."/>
            <person name="Zhang B."/>
            <person name="Ji P."/>
            <person name="Bell-Sakyi L."/>
            <person name="Cui X.M."/>
            <person name="Yuan T.T."/>
            <person name="Jiang B.G."/>
            <person name="Yang W.F."/>
            <person name="Lam T.T."/>
            <person name="Chang Q.C."/>
            <person name="Ding S.J."/>
            <person name="Wang X.J."/>
            <person name="Zhu J.G."/>
            <person name="Ruan X.D."/>
            <person name="Zhao L."/>
            <person name="Wei J.T."/>
            <person name="Ye R.Z."/>
            <person name="Que T.C."/>
            <person name="Du C.H."/>
            <person name="Zhou Y.H."/>
            <person name="Cheng J.X."/>
            <person name="Dai P.F."/>
            <person name="Guo W.B."/>
            <person name="Han X.H."/>
            <person name="Huang E.J."/>
            <person name="Li L.F."/>
            <person name="Wei W."/>
            <person name="Gao Y.C."/>
            <person name="Liu J.Z."/>
            <person name="Shao H.Z."/>
            <person name="Wang X."/>
            <person name="Wang C.C."/>
            <person name="Yang T.C."/>
            <person name="Huo Q.B."/>
            <person name="Li W."/>
            <person name="Chen H.Y."/>
            <person name="Chen S.E."/>
            <person name="Zhou L.G."/>
            <person name="Ni X.B."/>
            <person name="Tian J.H."/>
            <person name="Sheng Y."/>
            <person name="Liu T."/>
            <person name="Pan Y.S."/>
            <person name="Xia L.Y."/>
            <person name="Li J."/>
            <person name="Zhao F."/>
            <person name="Cao W.C."/>
        </authorList>
    </citation>
    <scope>NUCLEOTIDE SEQUENCE [LARGE SCALE GENOMIC DNA]</scope>
    <source>
        <strain evidence="3">HaeL-2018</strain>
    </source>
</reference>
<dbReference type="Proteomes" id="UP000821853">
    <property type="component" value="Chromosome 1"/>
</dbReference>
<dbReference type="GO" id="GO:0000281">
    <property type="term" value="P:mitotic cytokinesis"/>
    <property type="evidence" value="ECO:0007669"/>
    <property type="project" value="TreeGrafter"/>
</dbReference>
<feature type="compositionally biased region" description="Basic and acidic residues" evidence="1">
    <location>
        <begin position="336"/>
        <end position="347"/>
    </location>
</feature>
<dbReference type="InterPro" id="IPR012966">
    <property type="entry name" value="AHD"/>
</dbReference>
<evidence type="ECO:0000256" key="1">
    <source>
        <dbReference type="SAM" id="MobiDB-lite"/>
    </source>
</evidence>
<dbReference type="GO" id="GO:0000915">
    <property type="term" value="P:actomyosin contractile ring assembly"/>
    <property type="evidence" value="ECO:0007669"/>
    <property type="project" value="TreeGrafter"/>
</dbReference>